<accession>A0ABW5DKB5</accession>
<dbReference type="Proteomes" id="UP001597373">
    <property type="component" value="Unassembled WGS sequence"/>
</dbReference>
<gene>
    <name evidence="1" type="ORF">ACFSMZ_11490</name>
</gene>
<dbReference type="RefSeq" id="WP_345099193.1">
    <property type="nucleotide sequence ID" value="NZ_BAABGS010000021.1"/>
</dbReference>
<evidence type="ECO:0000313" key="2">
    <source>
        <dbReference type="Proteomes" id="UP001597373"/>
    </source>
</evidence>
<protein>
    <submittedName>
        <fullName evidence="1">Uncharacterized protein</fullName>
    </submittedName>
</protein>
<evidence type="ECO:0000313" key="1">
    <source>
        <dbReference type="EMBL" id="MFD2260384.1"/>
    </source>
</evidence>
<keyword evidence="2" id="KW-1185">Reference proteome</keyword>
<dbReference type="EMBL" id="JBHUIR010000038">
    <property type="protein sequence ID" value="MFD2260384.1"/>
    <property type="molecule type" value="Genomic_DNA"/>
</dbReference>
<proteinExistence type="predicted"/>
<comment type="caution">
    <text evidence="1">The sequence shown here is derived from an EMBL/GenBank/DDBJ whole genome shotgun (WGS) entry which is preliminary data.</text>
</comment>
<organism evidence="1 2">
    <name type="scientific">Chelativorans composti</name>
    <dbReference type="NCBI Taxonomy" id="768533"/>
    <lineage>
        <taxon>Bacteria</taxon>
        <taxon>Pseudomonadati</taxon>
        <taxon>Pseudomonadota</taxon>
        <taxon>Alphaproteobacteria</taxon>
        <taxon>Hyphomicrobiales</taxon>
        <taxon>Phyllobacteriaceae</taxon>
        <taxon>Chelativorans</taxon>
    </lineage>
</organism>
<sequence length="43" mass="5044">MAKGFFRSVMDAMIAARQQQAARYVNQVRRMLEDDADRLAKRK</sequence>
<reference evidence="2" key="1">
    <citation type="journal article" date="2019" name="Int. J. Syst. Evol. Microbiol.">
        <title>The Global Catalogue of Microorganisms (GCM) 10K type strain sequencing project: providing services to taxonomists for standard genome sequencing and annotation.</title>
        <authorList>
            <consortium name="The Broad Institute Genomics Platform"/>
            <consortium name="The Broad Institute Genome Sequencing Center for Infectious Disease"/>
            <person name="Wu L."/>
            <person name="Ma J."/>
        </authorList>
    </citation>
    <scope>NUCLEOTIDE SEQUENCE [LARGE SCALE GENOMIC DNA]</scope>
    <source>
        <strain evidence="2">KCTC 23707</strain>
    </source>
</reference>
<name>A0ABW5DKB5_9HYPH</name>